<gene>
    <name evidence="8" type="ORF">DFH08DRAFT_751077</name>
</gene>
<dbReference type="InterPro" id="IPR036864">
    <property type="entry name" value="Zn2-C6_fun-type_DNA-bd_sf"/>
</dbReference>
<dbReference type="Pfam" id="PF00172">
    <property type="entry name" value="Zn_clus"/>
    <property type="match status" value="1"/>
</dbReference>
<keyword evidence="2" id="KW-0479">Metal-binding</keyword>
<sequence length="586" mass="64170">MATDKKERGPALRRGKACLNCRHLKIRCDGARPVCTPCTRVPKDDRCEYTDTMSRTQELEYTVHRLQSRLNELESGAGSSNYPAHSLSKGLPGPSSDRSARSSPFSESSSDVSPTFSNFASGSRSSPSSEGSFRTCQLNGTRRSQEEPPFAMVQMLLQYFLPHATQFGFFLHPQHFRDSVLLPFPIGDERRPSPALLYVAYLWGAHLSQTQALLTSEGVFLKRAQQHISTEISAHIHPTYLLHTIQAQILLSTYLLRSKRFLEAEFYANGAATLALGYQLHKIRSARPASPSLLGVPVLVEVYPTPPASAVEEGERIRAFWAVACLQSHLNISLDPPSASAAFCILESPGAEIDTPWPLEMEDYEAGALPVGYLGQESIRNFLADDAFPPSPICMLHAKASVLLYRATRLSAGWSPNLQPQELAAFQTSYTWLDQRITAFWQALPPIYAFYGDSAAARTLALTHALTAAAAIRLHRSPAASDAEAHAKCLFAVRAVFDVLGDARVGSQELAHPVVGALCALAGRVLVHEVRRARVVSAAWGVGPSGEEKELVRELGAAMGVMGIYASGCPLVEYQRQKLRHEYDAL</sequence>
<dbReference type="InterPro" id="IPR050815">
    <property type="entry name" value="TF_fung"/>
</dbReference>
<dbReference type="AlphaFoldDB" id="A0AAD6ZMX1"/>
<protein>
    <recommendedName>
        <fullName evidence="7">Zn(2)-C6 fungal-type domain-containing protein</fullName>
    </recommendedName>
</protein>
<dbReference type="CDD" id="cd12148">
    <property type="entry name" value="fungal_TF_MHR"/>
    <property type="match status" value="1"/>
</dbReference>
<dbReference type="GO" id="GO:0008270">
    <property type="term" value="F:zinc ion binding"/>
    <property type="evidence" value="ECO:0007669"/>
    <property type="project" value="InterPro"/>
</dbReference>
<dbReference type="PANTHER" id="PTHR47338:SF29">
    <property type="entry name" value="ZN(2)-C6 FUNGAL-TYPE DOMAIN-CONTAINING PROTEIN"/>
    <property type="match status" value="1"/>
</dbReference>
<dbReference type="GO" id="GO:0000981">
    <property type="term" value="F:DNA-binding transcription factor activity, RNA polymerase II-specific"/>
    <property type="evidence" value="ECO:0007669"/>
    <property type="project" value="InterPro"/>
</dbReference>
<evidence type="ECO:0000256" key="6">
    <source>
        <dbReference type="SAM" id="MobiDB-lite"/>
    </source>
</evidence>
<dbReference type="SMART" id="SM00066">
    <property type="entry name" value="GAL4"/>
    <property type="match status" value="1"/>
</dbReference>
<feature type="region of interest" description="Disordered" evidence="6">
    <location>
        <begin position="74"/>
        <end position="145"/>
    </location>
</feature>
<feature type="domain" description="Zn(2)-C6 fungal-type" evidence="7">
    <location>
        <begin position="17"/>
        <end position="49"/>
    </location>
</feature>
<keyword evidence="5" id="KW-0539">Nucleus</keyword>
<dbReference type="GO" id="GO:0005634">
    <property type="term" value="C:nucleus"/>
    <property type="evidence" value="ECO:0007669"/>
    <property type="project" value="UniProtKB-SubCell"/>
</dbReference>
<dbReference type="EMBL" id="JARIHO010000037">
    <property type="protein sequence ID" value="KAJ7330310.1"/>
    <property type="molecule type" value="Genomic_DNA"/>
</dbReference>
<name>A0AAD6ZMX1_9AGAR</name>
<evidence type="ECO:0000256" key="5">
    <source>
        <dbReference type="ARBA" id="ARBA00023242"/>
    </source>
</evidence>
<evidence type="ECO:0000256" key="4">
    <source>
        <dbReference type="ARBA" id="ARBA00023163"/>
    </source>
</evidence>
<evidence type="ECO:0000256" key="3">
    <source>
        <dbReference type="ARBA" id="ARBA00023015"/>
    </source>
</evidence>
<evidence type="ECO:0000313" key="9">
    <source>
        <dbReference type="Proteomes" id="UP001218218"/>
    </source>
</evidence>
<feature type="compositionally biased region" description="Low complexity" evidence="6">
    <location>
        <begin position="95"/>
        <end position="133"/>
    </location>
</feature>
<dbReference type="Proteomes" id="UP001218218">
    <property type="component" value="Unassembled WGS sequence"/>
</dbReference>
<comment type="caution">
    <text evidence="8">The sequence shown here is derived from an EMBL/GenBank/DDBJ whole genome shotgun (WGS) entry which is preliminary data.</text>
</comment>
<organism evidence="8 9">
    <name type="scientific">Mycena albidolilacea</name>
    <dbReference type="NCBI Taxonomy" id="1033008"/>
    <lineage>
        <taxon>Eukaryota</taxon>
        <taxon>Fungi</taxon>
        <taxon>Dikarya</taxon>
        <taxon>Basidiomycota</taxon>
        <taxon>Agaricomycotina</taxon>
        <taxon>Agaricomycetes</taxon>
        <taxon>Agaricomycetidae</taxon>
        <taxon>Agaricales</taxon>
        <taxon>Marasmiineae</taxon>
        <taxon>Mycenaceae</taxon>
        <taxon>Mycena</taxon>
    </lineage>
</organism>
<proteinExistence type="predicted"/>
<dbReference type="PROSITE" id="PS00463">
    <property type="entry name" value="ZN2_CY6_FUNGAL_1"/>
    <property type="match status" value="1"/>
</dbReference>
<evidence type="ECO:0000259" key="7">
    <source>
        <dbReference type="PROSITE" id="PS50048"/>
    </source>
</evidence>
<evidence type="ECO:0000256" key="2">
    <source>
        <dbReference type="ARBA" id="ARBA00022723"/>
    </source>
</evidence>
<keyword evidence="4" id="KW-0804">Transcription</keyword>
<dbReference type="PANTHER" id="PTHR47338">
    <property type="entry name" value="ZN(II)2CYS6 TRANSCRIPTION FACTOR (EUROFUNG)-RELATED"/>
    <property type="match status" value="1"/>
</dbReference>
<reference evidence="8" key="1">
    <citation type="submission" date="2023-03" db="EMBL/GenBank/DDBJ databases">
        <title>Massive genome expansion in bonnet fungi (Mycena s.s.) driven by repeated elements and novel gene families across ecological guilds.</title>
        <authorList>
            <consortium name="Lawrence Berkeley National Laboratory"/>
            <person name="Harder C.B."/>
            <person name="Miyauchi S."/>
            <person name="Viragh M."/>
            <person name="Kuo A."/>
            <person name="Thoen E."/>
            <person name="Andreopoulos B."/>
            <person name="Lu D."/>
            <person name="Skrede I."/>
            <person name="Drula E."/>
            <person name="Henrissat B."/>
            <person name="Morin E."/>
            <person name="Kohler A."/>
            <person name="Barry K."/>
            <person name="LaButti K."/>
            <person name="Morin E."/>
            <person name="Salamov A."/>
            <person name="Lipzen A."/>
            <person name="Mereny Z."/>
            <person name="Hegedus B."/>
            <person name="Baldrian P."/>
            <person name="Stursova M."/>
            <person name="Weitz H."/>
            <person name="Taylor A."/>
            <person name="Grigoriev I.V."/>
            <person name="Nagy L.G."/>
            <person name="Martin F."/>
            <person name="Kauserud H."/>
        </authorList>
    </citation>
    <scope>NUCLEOTIDE SEQUENCE</scope>
    <source>
        <strain evidence="8">CBHHK002</strain>
    </source>
</reference>
<keyword evidence="9" id="KW-1185">Reference proteome</keyword>
<evidence type="ECO:0000313" key="8">
    <source>
        <dbReference type="EMBL" id="KAJ7330310.1"/>
    </source>
</evidence>
<dbReference type="Gene3D" id="4.10.240.10">
    <property type="entry name" value="Zn(2)-C6 fungal-type DNA-binding domain"/>
    <property type="match status" value="1"/>
</dbReference>
<dbReference type="PROSITE" id="PS50048">
    <property type="entry name" value="ZN2_CY6_FUNGAL_2"/>
    <property type="match status" value="1"/>
</dbReference>
<accession>A0AAD6ZMX1</accession>
<dbReference type="SUPFAM" id="SSF57701">
    <property type="entry name" value="Zn2/Cys6 DNA-binding domain"/>
    <property type="match status" value="1"/>
</dbReference>
<keyword evidence="3" id="KW-0805">Transcription regulation</keyword>
<comment type="subcellular location">
    <subcellularLocation>
        <location evidence="1">Nucleus</location>
    </subcellularLocation>
</comment>
<evidence type="ECO:0000256" key="1">
    <source>
        <dbReference type="ARBA" id="ARBA00004123"/>
    </source>
</evidence>
<dbReference type="CDD" id="cd00067">
    <property type="entry name" value="GAL4"/>
    <property type="match status" value="1"/>
</dbReference>
<dbReference type="InterPro" id="IPR001138">
    <property type="entry name" value="Zn2Cys6_DnaBD"/>
</dbReference>